<proteinExistence type="predicted"/>
<keyword evidence="2" id="KW-1185">Reference proteome</keyword>
<dbReference type="Gene3D" id="1.10.3680.10">
    <property type="entry name" value="TerB-like"/>
    <property type="match status" value="1"/>
</dbReference>
<accession>A0A1I4SRW5</accession>
<dbReference type="EMBL" id="FOUI01000011">
    <property type="protein sequence ID" value="SFM67117.1"/>
    <property type="molecule type" value="Genomic_DNA"/>
</dbReference>
<dbReference type="RefSeq" id="WP_093476653.1">
    <property type="nucleotide sequence ID" value="NZ_FOUI01000011.1"/>
</dbReference>
<dbReference type="InterPro" id="IPR029024">
    <property type="entry name" value="TerB-like"/>
</dbReference>
<sequence>MNTRSLLDQLLKSGTDLLQGNSNQASAPQGNRSGASPLGSLLAGAGGGAAISLLLGSKKARKMGGKAITYGGLAALGVVAWKAWQNYQQNQTGAAPQAQPIQTVDRLPAPQAEQHSQAILRALIAAAKADGHIDQRERELIDNEIARLSNDQSLLQWFDRELQKPLDPAEVASAAASSPELAAEMYLASLLMVDQQSFMERAYLDELARQLQLPDALRKELETQALQAG</sequence>
<dbReference type="OrthoDB" id="5459344at2"/>
<dbReference type="Proteomes" id="UP000243629">
    <property type="component" value="Unassembled WGS sequence"/>
</dbReference>
<evidence type="ECO:0000313" key="2">
    <source>
        <dbReference type="Proteomes" id="UP000243629"/>
    </source>
</evidence>
<dbReference type="Pfam" id="PF04391">
    <property type="entry name" value="DUF533"/>
    <property type="match status" value="1"/>
</dbReference>
<dbReference type="SUPFAM" id="SSF158682">
    <property type="entry name" value="TerB-like"/>
    <property type="match status" value="1"/>
</dbReference>
<name>A0A1I4SRW5_9GAMM</name>
<dbReference type="STRING" id="1720063.SAMN05216217_11137"/>
<dbReference type="AlphaFoldDB" id="A0A1I4SRW5"/>
<dbReference type="CDD" id="cd07178">
    <property type="entry name" value="terB_like_YebE"/>
    <property type="match status" value="1"/>
</dbReference>
<gene>
    <name evidence="1" type="ORF">SAMN05216217_11137</name>
</gene>
<protein>
    <submittedName>
        <fullName evidence="1">Uncharacterized membrane protein YebE, DUF533 family</fullName>
    </submittedName>
</protein>
<dbReference type="InterPro" id="IPR007486">
    <property type="entry name" value="YebE"/>
</dbReference>
<organism evidence="1 2">
    <name type="scientific">Halopseudomonas yangmingensis</name>
    <dbReference type="NCBI Taxonomy" id="1720063"/>
    <lineage>
        <taxon>Bacteria</taxon>
        <taxon>Pseudomonadati</taxon>
        <taxon>Pseudomonadota</taxon>
        <taxon>Gammaproteobacteria</taxon>
        <taxon>Pseudomonadales</taxon>
        <taxon>Pseudomonadaceae</taxon>
        <taxon>Halopseudomonas</taxon>
    </lineage>
</organism>
<evidence type="ECO:0000313" key="1">
    <source>
        <dbReference type="EMBL" id="SFM67117.1"/>
    </source>
</evidence>
<reference evidence="2" key="1">
    <citation type="submission" date="2016-10" db="EMBL/GenBank/DDBJ databases">
        <authorList>
            <person name="Varghese N."/>
            <person name="Submissions S."/>
        </authorList>
    </citation>
    <scope>NUCLEOTIDE SEQUENCE [LARGE SCALE GENOMIC DNA]</scope>
    <source>
        <strain evidence="2">DSM 24213</strain>
    </source>
</reference>